<dbReference type="Proteomes" id="UP000663760">
    <property type="component" value="Chromosome 11"/>
</dbReference>
<evidence type="ECO:0000259" key="1">
    <source>
        <dbReference type="Pfam" id="PF07727"/>
    </source>
</evidence>
<dbReference type="EMBL" id="LR746274">
    <property type="protein sequence ID" value="CAA7405677.1"/>
    <property type="molecule type" value="Genomic_DNA"/>
</dbReference>
<dbReference type="OrthoDB" id="1930494at2759"/>
<protein>
    <recommendedName>
        <fullName evidence="1">Reverse transcriptase Ty1/copia-type domain-containing protein</fullName>
    </recommendedName>
</protein>
<gene>
    <name evidence="2" type="ORF">SI7747_11015170</name>
    <name evidence="3" type="ORF">SI8410_11016355</name>
</gene>
<name>A0A7I8L6L4_SPIIN</name>
<keyword evidence="4" id="KW-1185">Reference proteome</keyword>
<evidence type="ECO:0000313" key="4">
    <source>
        <dbReference type="Proteomes" id="UP000663760"/>
    </source>
</evidence>
<evidence type="ECO:0000313" key="3">
    <source>
        <dbReference type="EMBL" id="CAA7405677.1"/>
    </source>
</evidence>
<accession>A0A7I8L6L4</accession>
<feature type="domain" description="Reverse transcriptase Ty1/copia-type" evidence="1">
    <location>
        <begin position="3"/>
        <end position="114"/>
    </location>
</feature>
<sequence>MHIIGCRWIFKLKLKHDGSIDRYKTRLVVKGYYTQEEGLDYHETFSLVIKITTIRILFSLAIRHNWHIHQLDVLNAFLHCDLSETIYMNQPPGFSHPNYPDYVCKLQKSLHGLK</sequence>
<dbReference type="EMBL" id="LR743598">
    <property type="protein sequence ID" value="CAA2629532.1"/>
    <property type="molecule type" value="Genomic_DNA"/>
</dbReference>
<dbReference type="AlphaFoldDB" id="A0A7I8L6L4"/>
<proteinExistence type="predicted"/>
<dbReference type="Pfam" id="PF07727">
    <property type="entry name" value="RVT_2"/>
    <property type="match status" value="1"/>
</dbReference>
<organism evidence="3 4">
    <name type="scientific">Spirodela intermedia</name>
    <name type="common">Intermediate duckweed</name>
    <dbReference type="NCBI Taxonomy" id="51605"/>
    <lineage>
        <taxon>Eukaryota</taxon>
        <taxon>Viridiplantae</taxon>
        <taxon>Streptophyta</taxon>
        <taxon>Embryophyta</taxon>
        <taxon>Tracheophyta</taxon>
        <taxon>Spermatophyta</taxon>
        <taxon>Magnoliopsida</taxon>
        <taxon>Liliopsida</taxon>
        <taxon>Araceae</taxon>
        <taxon>Lemnoideae</taxon>
        <taxon>Spirodela</taxon>
    </lineage>
</organism>
<evidence type="ECO:0000313" key="2">
    <source>
        <dbReference type="EMBL" id="CAA2629532.1"/>
    </source>
</evidence>
<reference evidence="3" key="1">
    <citation type="submission" date="2020-02" db="EMBL/GenBank/DDBJ databases">
        <authorList>
            <person name="Scholz U."/>
            <person name="Mascher M."/>
            <person name="Fiebig A."/>
        </authorList>
    </citation>
    <scope>NUCLEOTIDE SEQUENCE</scope>
</reference>
<dbReference type="InterPro" id="IPR013103">
    <property type="entry name" value="RVT_2"/>
</dbReference>